<feature type="transmembrane region" description="Helical" evidence="9">
    <location>
        <begin position="882"/>
        <end position="902"/>
    </location>
</feature>
<keyword evidence="12" id="KW-1185">Reference proteome</keyword>
<organism evidence="11 12">
    <name type="scientific">[Mycobacterium] manitobense</name>
    <dbReference type="NCBI Taxonomy" id="190147"/>
    <lineage>
        <taxon>Bacteria</taxon>
        <taxon>Bacillati</taxon>
        <taxon>Actinomycetota</taxon>
        <taxon>Actinomycetes</taxon>
        <taxon>Mycobacteriales</taxon>
        <taxon>Mycobacteriaceae</taxon>
        <taxon>Mycolicibacterium</taxon>
    </lineage>
</organism>
<dbReference type="RefSeq" id="WP_264011226.1">
    <property type="nucleotide sequence ID" value="NZ_JACKSJ010000025.1"/>
</dbReference>
<dbReference type="Proteomes" id="UP001140293">
    <property type="component" value="Unassembled WGS sequence"/>
</dbReference>
<protein>
    <submittedName>
        <fullName evidence="11">MMPL family transporter</fullName>
    </submittedName>
</protein>
<keyword evidence="4 9" id="KW-0812">Transmembrane</keyword>
<feature type="coiled-coil region" evidence="7">
    <location>
        <begin position="650"/>
        <end position="681"/>
    </location>
</feature>
<evidence type="ECO:0000256" key="7">
    <source>
        <dbReference type="SAM" id="Coils"/>
    </source>
</evidence>
<feature type="transmembrane region" description="Helical" evidence="9">
    <location>
        <begin position="908"/>
        <end position="929"/>
    </location>
</feature>
<feature type="transmembrane region" description="Helical" evidence="9">
    <location>
        <begin position="837"/>
        <end position="861"/>
    </location>
</feature>
<feature type="domain" description="Membrane transport protein MMPL" evidence="10">
    <location>
        <begin position="71"/>
        <end position="400"/>
    </location>
</feature>
<feature type="transmembrane region" description="Helical" evidence="9">
    <location>
        <begin position="347"/>
        <end position="369"/>
    </location>
</feature>
<dbReference type="SUPFAM" id="SSF82866">
    <property type="entry name" value="Multidrug efflux transporter AcrB transmembrane domain"/>
    <property type="match status" value="2"/>
</dbReference>
<dbReference type="InterPro" id="IPR050545">
    <property type="entry name" value="Mycobact_MmpL"/>
</dbReference>
<evidence type="ECO:0000256" key="1">
    <source>
        <dbReference type="ARBA" id="ARBA00004651"/>
    </source>
</evidence>
<feature type="transmembrane region" description="Helical" evidence="9">
    <location>
        <begin position="214"/>
        <end position="231"/>
    </location>
</feature>
<comment type="subcellular location">
    <subcellularLocation>
        <location evidence="1">Cell membrane</location>
        <topology evidence="1">Multi-pass membrane protein</topology>
    </subcellularLocation>
</comment>
<keyword evidence="7" id="KW-0175">Coiled coil</keyword>
<dbReference type="FunFam" id="1.20.1640.10:FF:000020">
    <property type="entry name" value="Transmembrane transport protein MmpL10"/>
    <property type="match status" value="1"/>
</dbReference>
<feature type="region of interest" description="Disordered" evidence="8">
    <location>
        <begin position="1"/>
        <end position="23"/>
    </location>
</feature>
<evidence type="ECO:0000256" key="4">
    <source>
        <dbReference type="ARBA" id="ARBA00022692"/>
    </source>
</evidence>
<reference evidence="11" key="2">
    <citation type="journal article" date="2022" name="BMC Genomics">
        <title>Comparative genome analysis of mycobacteria focusing on tRNA and non-coding RNA.</title>
        <authorList>
            <person name="Behra P.R.K."/>
            <person name="Pettersson B.M.F."/>
            <person name="Ramesh M."/>
            <person name="Das S."/>
            <person name="Dasgupta S."/>
            <person name="Kirsebom L.A."/>
        </authorList>
    </citation>
    <scope>NUCLEOTIDE SEQUENCE</scope>
    <source>
        <strain evidence="11">DSM 44615</strain>
    </source>
</reference>
<dbReference type="PANTHER" id="PTHR33406:SF6">
    <property type="entry name" value="MEMBRANE PROTEIN YDGH-RELATED"/>
    <property type="match status" value="1"/>
</dbReference>
<feature type="transmembrane region" description="Helical" evidence="9">
    <location>
        <begin position="35"/>
        <end position="58"/>
    </location>
</feature>
<evidence type="ECO:0000256" key="6">
    <source>
        <dbReference type="ARBA" id="ARBA00023136"/>
    </source>
</evidence>
<feature type="transmembrane region" description="Helical" evidence="9">
    <location>
        <begin position="273"/>
        <end position="293"/>
    </location>
</feature>
<accession>A0A9X3BVB1</accession>
<dbReference type="NCBIfam" id="TIGR00833">
    <property type="entry name" value="actII"/>
    <property type="match status" value="1"/>
</dbReference>
<reference evidence="11" key="1">
    <citation type="submission" date="2020-07" db="EMBL/GenBank/DDBJ databases">
        <authorList>
            <person name="Pettersson B.M.F."/>
            <person name="Behra P.R.K."/>
            <person name="Ramesh M."/>
            <person name="Das S."/>
            <person name="Dasgupta S."/>
            <person name="Kirsebom L.A."/>
        </authorList>
    </citation>
    <scope>NUCLEOTIDE SEQUENCE</scope>
    <source>
        <strain evidence="11">DSM 44615</strain>
    </source>
</reference>
<evidence type="ECO:0000259" key="10">
    <source>
        <dbReference type="Pfam" id="PF03176"/>
    </source>
</evidence>
<feature type="region of interest" description="Disordered" evidence="8">
    <location>
        <begin position="955"/>
        <end position="979"/>
    </location>
</feature>
<keyword evidence="6 9" id="KW-0472">Membrane</keyword>
<evidence type="ECO:0000256" key="8">
    <source>
        <dbReference type="SAM" id="MobiDB-lite"/>
    </source>
</evidence>
<feature type="transmembrane region" description="Helical" evidence="9">
    <location>
        <begin position="314"/>
        <end position="335"/>
    </location>
</feature>
<evidence type="ECO:0000256" key="3">
    <source>
        <dbReference type="ARBA" id="ARBA00022475"/>
    </source>
</evidence>
<dbReference type="PANTHER" id="PTHR33406">
    <property type="entry name" value="MEMBRANE PROTEIN MJ1562-RELATED"/>
    <property type="match status" value="1"/>
</dbReference>
<dbReference type="GO" id="GO:0005886">
    <property type="term" value="C:plasma membrane"/>
    <property type="evidence" value="ECO:0007669"/>
    <property type="project" value="UniProtKB-SubCell"/>
</dbReference>
<feature type="transmembrane region" description="Helical" evidence="9">
    <location>
        <begin position="238"/>
        <end position="261"/>
    </location>
</feature>
<dbReference type="InterPro" id="IPR004707">
    <property type="entry name" value="MmpL_fam"/>
</dbReference>
<dbReference type="InterPro" id="IPR004869">
    <property type="entry name" value="MMPL_dom"/>
</dbReference>
<comment type="similarity">
    <text evidence="2">Belongs to the resistance-nodulation-cell division (RND) (TC 2.A.6) family. MmpL subfamily.</text>
</comment>
<feature type="transmembrane region" description="Helical" evidence="9">
    <location>
        <begin position="784"/>
        <end position="802"/>
    </location>
</feature>
<dbReference type="FunFam" id="1.20.1640.10:FF:000018">
    <property type="entry name" value="Transmembrane transport protein MmpL10"/>
    <property type="match status" value="1"/>
</dbReference>
<evidence type="ECO:0000313" key="11">
    <source>
        <dbReference type="EMBL" id="MCV7169037.1"/>
    </source>
</evidence>
<feature type="domain" description="Membrane transport protein MMPL" evidence="10">
    <location>
        <begin position="621"/>
        <end position="957"/>
    </location>
</feature>
<feature type="compositionally biased region" description="Low complexity" evidence="8">
    <location>
        <begin position="957"/>
        <end position="966"/>
    </location>
</feature>
<keyword evidence="5 9" id="KW-1133">Transmembrane helix</keyword>
<gene>
    <name evidence="11" type="ORF">H7I41_03750</name>
</gene>
<evidence type="ECO:0000313" key="12">
    <source>
        <dbReference type="Proteomes" id="UP001140293"/>
    </source>
</evidence>
<comment type="caution">
    <text evidence="11">The sequence shown here is derived from an EMBL/GenBank/DDBJ whole genome shotgun (WGS) entry which is preliminary data.</text>
</comment>
<feature type="compositionally biased region" description="Basic and acidic residues" evidence="8">
    <location>
        <begin position="969"/>
        <end position="979"/>
    </location>
</feature>
<dbReference type="AlphaFoldDB" id="A0A9X3BVB1"/>
<evidence type="ECO:0000256" key="5">
    <source>
        <dbReference type="ARBA" id="ARBA00022989"/>
    </source>
</evidence>
<sequence>MSNPAGWQAQAGADDTPTDAIPPARHAARPRVARFIRTFAVPIVLAWVVIVGLLNTVVPQLEEVGKLRAVSMSPNDAPALVATKRVGEVFDEYDTNSNVMIVLEGDDPLGADAHIFYDEMIRQLRADTTHVQHVQDFWGDTLTAAGAQSVDGKAAYVQVYIAGDQGEALANESVEAVRAIVAGVQPPPGVQAYVTGPAATTTDQNAVGDASMKTIEALTFAVIIVMLLLVYRSVVTMLVTMVMVVIGLLSARGIVAFLGYHDVFGLTTFSTNMVVTLAIAAATDYAIFLIGRYQEARRSGEDRESAYYTMFHGTAHVVLASGLTIAGATLCLHFTRLPYFQTMGIPLSIGMAIVVAAALTLGPALISITSRFGRVLEPRRWGRSRGWRRVGAATVRWPGAVLVMAVVLALVGLLTLPGYHTTYNDRIFQPDDVPANIGYAAANRHFSEAKMNPELVMVEADHDLRNPADFLVIDKIAKAMVRVHGIAQVQTITRPDGKPVEHASLAYTMSQSGTGQLMNNDYQQRVLENTLKQADEMQVTIDSMEKMQSITLQMADVTRRMADKFNNTSLTVAEVRDHLADFDDFFRPIRNYFYWEPHCFDIPICWSLRSIFDSLDGIGALSDDFQELVPDIEQLADLTPQLAALMPAMIQTMKNQKQMMLNQYQAQKAQQDQNMATQEDATAMGKAFDAAQNDENFYLPPEAFETADFQRGIKLFLSPDGHAVRFTVFHQGDPLTEEGTSHIEPLRVAAADAIKGTPLEGSTVYIGGSAAMFKDMQQGADYDLLIAAIAALILIFLIMVVLTRAVAAAAVIVGTVVLSLGASFGLSVLLWQHLIGIPLHWMVLPMSVIVLLAVGADYNLLLVSRMREEIHAGLSTGIIRSMAGTGSVVTAAGLVFAFTMMSMASSELIVIGQVGTTIGLGLLFDTLVVRSLMTPSLAALLGRWFWWPQNVRRRPVPQRWPSPRQVDASARDVPENALP</sequence>
<dbReference type="EMBL" id="JACKSJ010000025">
    <property type="protein sequence ID" value="MCV7169037.1"/>
    <property type="molecule type" value="Genomic_DNA"/>
</dbReference>
<dbReference type="Gene3D" id="1.20.1640.10">
    <property type="entry name" value="Multidrug efflux transporter AcrB transmembrane domain"/>
    <property type="match status" value="2"/>
</dbReference>
<evidence type="ECO:0000256" key="2">
    <source>
        <dbReference type="ARBA" id="ARBA00010157"/>
    </source>
</evidence>
<name>A0A9X3BVB1_9MYCO</name>
<keyword evidence="3" id="KW-1003">Cell membrane</keyword>
<evidence type="ECO:0000256" key="9">
    <source>
        <dbReference type="SAM" id="Phobius"/>
    </source>
</evidence>
<proteinExistence type="inferred from homology"/>
<feature type="transmembrane region" description="Helical" evidence="9">
    <location>
        <begin position="390"/>
        <end position="416"/>
    </location>
</feature>
<dbReference type="Pfam" id="PF03176">
    <property type="entry name" value="MMPL"/>
    <property type="match status" value="2"/>
</dbReference>
<feature type="transmembrane region" description="Helical" evidence="9">
    <location>
        <begin position="809"/>
        <end position="831"/>
    </location>
</feature>